<evidence type="ECO:0008006" key="3">
    <source>
        <dbReference type="Google" id="ProtNLM"/>
    </source>
</evidence>
<sequence length="113" mass="12576">MTDAYAPAQVIESVASLTADRLAHFERLQIVTPMITADGPRYRMLDIRRITLLCELTDDFEVNEDALVIIMSLLDQLHGAQGRLDQVMQAIGAEPSEIKERLLQRLQGDGTAP</sequence>
<keyword evidence="2" id="KW-1185">Reference proteome</keyword>
<name>A0ABT1Z3M1_9RHOB</name>
<reference evidence="1" key="1">
    <citation type="submission" date="2022-07" db="EMBL/GenBank/DDBJ databases">
        <title>Pseudosulfitobacter sp. strain AP-MA-4, whole genome sequence.</title>
        <authorList>
            <person name="Jiang Y."/>
        </authorList>
    </citation>
    <scope>NUCLEOTIDE SEQUENCE</scope>
    <source>
        <strain evidence="1">AP-MA-4</strain>
    </source>
</reference>
<dbReference type="Proteomes" id="UP001165396">
    <property type="component" value="Unassembled WGS sequence"/>
</dbReference>
<proteinExistence type="predicted"/>
<protein>
    <recommendedName>
        <fullName evidence="3">Chaperone modulatory protein CbpM</fullName>
    </recommendedName>
</protein>
<organism evidence="1 2">
    <name type="scientific">Pseudosulfitobacter koreensis</name>
    <dbReference type="NCBI Taxonomy" id="2968472"/>
    <lineage>
        <taxon>Bacteria</taxon>
        <taxon>Pseudomonadati</taxon>
        <taxon>Pseudomonadota</taxon>
        <taxon>Alphaproteobacteria</taxon>
        <taxon>Rhodobacterales</taxon>
        <taxon>Roseobacteraceae</taxon>
        <taxon>Pseudosulfitobacter</taxon>
    </lineage>
</organism>
<accession>A0ABT1Z3M1</accession>
<dbReference type="RefSeq" id="WP_258295479.1">
    <property type="nucleotide sequence ID" value="NZ_JANKJG010000011.1"/>
</dbReference>
<comment type="caution">
    <text evidence="1">The sequence shown here is derived from an EMBL/GenBank/DDBJ whole genome shotgun (WGS) entry which is preliminary data.</text>
</comment>
<gene>
    <name evidence="1" type="ORF">NTA49_14305</name>
</gene>
<evidence type="ECO:0000313" key="2">
    <source>
        <dbReference type="Proteomes" id="UP001165396"/>
    </source>
</evidence>
<evidence type="ECO:0000313" key="1">
    <source>
        <dbReference type="EMBL" id="MCR8827710.1"/>
    </source>
</evidence>
<dbReference type="EMBL" id="JANKJG010000011">
    <property type="protein sequence ID" value="MCR8827710.1"/>
    <property type="molecule type" value="Genomic_DNA"/>
</dbReference>
<dbReference type="Gene3D" id="1.10.1660.10">
    <property type="match status" value="1"/>
</dbReference>